<protein>
    <submittedName>
        <fullName evidence="2">Nicotinamide-nucleotide amidohydrolase family protein</fullName>
    </submittedName>
</protein>
<dbReference type="Gene3D" id="3.90.950.20">
    <property type="entry name" value="CinA-like"/>
    <property type="match status" value="1"/>
</dbReference>
<dbReference type="EMBL" id="JBAKFJ010000001">
    <property type="protein sequence ID" value="MEX0386315.1"/>
    <property type="molecule type" value="Genomic_DNA"/>
</dbReference>
<comment type="caution">
    <text evidence="2">The sequence shown here is derived from an EMBL/GenBank/DDBJ whole genome shotgun (WGS) entry which is preliminary data.</text>
</comment>
<name>A0ABV3S8M7_9GAMM</name>
<accession>A0ABV3S8M7</accession>
<organism evidence="2 3">
    <name type="scientific">Spiribacter onubensis</name>
    <dbReference type="NCBI Taxonomy" id="3122420"/>
    <lineage>
        <taxon>Bacteria</taxon>
        <taxon>Pseudomonadati</taxon>
        <taxon>Pseudomonadota</taxon>
        <taxon>Gammaproteobacteria</taxon>
        <taxon>Chromatiales</taxon>
        <taxon>Ectothiorhodospiraceae</taxon>
        <taxon>Spiribacter</taxon>
    </lineage>
</organism>
<evidence type="ECO:0000259" key="1">
    <source>
        <dbReference type="Pfam" id="PF02464"/>
    </source>
</evidence>
<evidence type="ECO:0000313" key="2">
    <source>
        <dbReference type="EMBL" id="MEX0386315.1"/>
    </source>
</evidence>
<gene>
    <name evidence="2" type="ORF">V6X64_04795</name>
</gene>
<dbReference type="RefSeq" id="WP_367966791.1">
    <property type="nucleotide sequence ID" value="NZ_JBAKFI010000001.1"/>
</dbReference>
<dbReference type="Pfam" id="PF02464">
    <property type="entry name" value="CinA"/>
    <property type="match status" value="1"/>
</dbReference>
<proteinExistence type="predicted"/>
<evidence type="ECO:0000313" key="3">
    <source>
        <dbReference type="Proteomes" id="UP001556653"/>
    </source>
</evidence>
<dbReference type="Proteomes" id="UP001556653">
    <property type="component" value="Unassembled WGS sequence"/>
</dbReference>
<keyword evidence="3" id="KW-1185">Reference proteome</keyword>
<dbReference type="NCBIfam" id="TIGR00199">
    <property type="entry name" value="PncC_domain"/>
    <property type="match status" value="1"/>
</dbReference>
<dbReference type="InterPro" id="IPR008136">
    <property type="entry name" value="CinA_C"/>
</dbReference>
<dbReference type="SUPFAM" id="SSF142433">
    <property type="entry name" value="CinA-like"/>
    <property type="match status" value="1"/>
</dbReference>
<feature type="domain" description="CinA C-terminal" evidence="1">
    <location>
        <begin position="12"/>
        <end position="164"/>
    </location>
</feature>
<sequence>MGADATDAALDRLASRVGEALLEKACVLVTAESCTGGWVAKTCTDLAGSSRWFDFGLVTYSNSAKQRLLGVPQATLAAAGAVSRETAVAMADGARDGVANRASVAITGVAGPGGGSTDKPVGLVWFAWGIPAREVSTECVVFEGDREAVRRHSVAHALGGLLRRLGADAGR</sequence>
<reference evidence="2 3" key="1">
    <citation type="submission" date="2024-02" db="EMBL/GenBank/DDBJ databases">
        <title>New especies of Spiribacter isolated from saline water.</title>
        <authorList>
            <person name="Leon M.J."/>
            <person name="De La Haba R."/>
            <person name="Sanchez-Porro C."/>
            <person name="Ventosa A."/>
        </authorList>
    </citation>
    <scope>NUCLEOTIDE SEQUENCE [LARGE SCALE GENOMIC DNA]</scope>
    <source>
        <strain evidence="3">ag22IC4-227</strain>
    </source>
</reference>
<dbReference type="InterPro" id="IPR036653">
    <property type="entry name" value="CinA-like_C"/>
</dbReference>